<dbReference type="Proteomes" id="UP000002522">
    <property type="component" value="Chromosome"/>
</dbReference>
<protein>
    <submittedName>
        <fullName evidence="2">Predicted coiled-coil structure containing protein</fullName>
    </submittedName>
</protein>
<feature type="coiled-coil region" evidence="1">
    <location>
        <begin position="996"/>
        <end position="1095"/>
    </location>
</feature>
<organism evidence="2 3">
    <name type="scientific">Malacoplasma penetrans (strain HF-2)</name>
    <name type="common">Mycoplasma penetrans</name>
    <dbReference type="NCBI Taxonomy" id="272633"/>
    <lineage>
        <taxon>Bacteria</taxon>
        <taxon>Bacillati</taxon>
        <taxon>Mycoplasmatota</taxon>
        <taxon>Mycoplasmoidales</taxon>
        <taxon>Mycoplasmoidaceae</taxon>
        <taxon>Malacoplasma</taxon>
    </lineage>
</organism>
<evidence type="ECO:0000313" key="2">
    <source>
        <dbReference type="EMBL" id="BAC43943.1"/>
    </source>
</evidence>
<name>Q8EWQ1_MALP2</name>
<reference evidence="2 3" key="1">
    <citation type="journal article" date="2002" name="Nucleic Acids Res.">
        <title>The complete genomic sequence of Mycoplasma penetrans, an intracellular bacterial pathogen in humans.</title>
        <authorList>
            <person name="Sasaki Y."/>
            <person name="Ishikawa J."/>
            <person name="Yamashita A."/>
            <person name="Oshima K."/>
            <person name="Kenri T."/>
            <person name="Furuya K."/>
            <person name="Yoshino C."/>
            <person name="Horino A."/>
            <person name="Shiba T."/>
            <person name="Sasaki T."/>
            <person name="Hattori M."/>
        </authorList>
    </citation>
    <scope>NUCLEOTIDE SEQUENCE [LARGE SCALE GENOMIC DNA]</scope>
    <source>
        <strain evidence="2 3">HF-2</strain>
    </source>
</reference>
<proteinExistence type="predicted"/>
<dbReference type="EMBL" id="BA000026">
    <property type="protein sequence ID" value="BAC43943.1"/>
    <property type="molecule type" value="Genomic_DNA"/>
</dbReference>
<dbReference type="STRING" id="272633.gene:10731251"/>
<sequence length="1112" mass="130334">MNNTEKNFSVFSRNESKKFSNEYFLKKIKNNYELVPDFDLTPVQIPKTIINNNENFPIQSVNKFEKVNLVNQDINLADSSLSNPNLNNDYLNNLGSLNNDDKPSIQNVVKNNSLLNKHLNSNLDSSYSFYDGDDSYLDDDIFSSIDFLSDDNNLLMDSIPEEVIEPNQPQNFYNQNLNTDLLNNNLDDTNDYLDNDLMENDELSNDLNSMYSLETFESNNLSNLLDIYNIKSNLNSNNLPDDFFNYISRNRIKEIVIEKLGYCDEEMLDELHSLSIIENWKDLDVQKWLLNPENVNKFKNVAVQHPSIQEEAPVYEPIVQEERQVINPIFKTTELDNNFFDFRVSKVNDSKELARPVEIEQLPTPVNTTAPIIDEVKNLSSKIEALENSVNQNVVSKEKNQPVSVNEVQESRNNNRYQKEDTFETNNRNRRSYFPVHKEINYYGNKYSQLRDNSNTAKSNDSFKDDLRYEFKENLNLYNKLNFQYKNLEKEMSYKFDSIANQINKINGEFKSTMIEELYRNLLINNQTETLKNYINEKVINVSSLFGSNNKSNKYSNFINSNSDSHKKNINPKKFGKHQNEKLNKLNQSIDEKISNIDSQFKNLQETNQNKFNEINESLKKIIDQINVTKEPNDTKEIKSIKQEIESNENVADFKNPKITFELNQEVKENNFISKVQPLKDLSIIDIPGWSNNANLELEQNFDLNKDLSNNIEWQNTDLSSSNYEYKPNVNVEFESNKDFEKDLIIESISKESFIENINNEKDYKNFDSEHDLDTENNYWIHEELIDEIFNEFDNNQEDANLVDEEIDNNNWLDDLKNDESLSLSESEVNDFDKKKEVSEVNLFNELDLFKELESLEEYKEKEETNNEVLELKNDNFVNYDNKYKSLINVSPVEFPETVEINDEVLQLQDTKFINYENKYKSFISISPLEFPEVKEEEEVLSPQNVKASLEDDYFQKFLKDTPENNGTEKEIIQTSKLIQKKEKPNDGYQSNDIFNFFSENKNDEIESEHENLTNEKDSLKTANSNYNQLLDSKENQLSNNETDLLSIQEKKNKEKEAVTEELLSKKEETISHLKENLVNELDDVIYDLKDLNIKDNSIYDIENLKIKFKNI</sequence>
<keyword evidence="3" id="KW-1185">Reference proteome</keyword>
<evidence type="ECO:0000313" key="3">
    <source>
        <dbReference type="Proteomes" id="UP000002522"/>
    </source>
</evidence>
<dbReference type="AlphaFoldDB" id="Q8EWQ1"/>
<accession>Q8EWQ1</accession>
<dbReference type="InParanoid" id="Q8EWQ1"/>
<dbReference type="KEGG" id="mpe:MYPE1520"/>
<dbReference type="RefSeq" id="WP_011076979.1">
    <property type="nucleotide sequence ID" value="NC_004432.1"/>
</dbReference>
<dbReference type="HOGENOM" id="CLU_281561_0_0_14"/>
<evidence type="ECO:0000256" key="1">
    <source>
        <dbReference type="SAM" id="Coils"/>
    </source>
</evidence>
<keyword evidence="1" id="KW-0175">Coiled coil</keyword>
<gene>
    <name evidence="2" type="ordered locus">MYPE1520</name>
</gene>